<dbReference type="Proteomes" id="UP000636709">
    <property type="component" value="Unassembled WGS sequence"/>
</dbReference>
<organism evidence="2 3">
    <name type="scientific">Digitaria exilis</name>
    <dbReference type="NCBI Taxonomy" id="1010633"/>
    <lineage>
        <taxon>Eukaryota</taxon>
        <taxon>Viridiplantae</taxon>
        <taxon>Streptophyta</taxon>
        <taxon>Embryophyta</taxon>
        <taxon>Tracheophyta</taxon>
        <taxon>Spermatophyta</taxon>
        <taxon>Magnoliopsida</taxon>
        <taxon>Liliopsida</taxon>
        <taxon>Poales</taxon>
        <taxon>Poaceae</taxon>
        <taxon>PACMAD clade</taxon>
        <taxon>Panicoideae</taxon>
        <taxon>Panicodae</taxon>
        <taxon>Paniceae</taxon>
        <taxon>Anthephorinae</taxon>
        <taxon>Digitaria</taxon>
    </lineage>
</organism>
<reference evidence="2" key="1">
    <citation type="submission" date="2020-07" db="EMBL/GenBank/DDBJ databases">
        <title>Genome sequence and genetic diversity analysis of an under-domesticated orphan crop, white fonio (Digitaria exilis).</title>
        <authorList>
            <person name="Bennetzen J.L."/>
            <person name="Chen S."/>
            <person name="Ma X."/>
            <person name="Wang X."/>
            <person name="Yssel A.E.J."/>
            <person name="Chaluvadi S.R."/>
            <person name="Johnson M."/>
            <person name="Gangashetty P."/>
            <person name="Hamidou F."/>
            <person name="Sanogo M.D."/>
            <person name="Zwaenepoel A."/>
            <person name="Wallace J."/>
            <person name="Van De Peer Y."/>
            <person name="Van Deynze A."/>
        </authorList>
    </citation>
    <scope>NUCLEOTIDE SEQUENCE</scope>
    <source>
        <tissue evidence="2">Leaves</tissue>
    </source>
</reference>
<evidence type="ECO:0000313" key="3">
    <source>
        <dbReference type="Proteomes" id="UP000636709"/>
    </source>
</evidence>
<feature type="region of interest" description="Disordered" evidence="1">
    <location>
        <begin position="58"/>
        <end position="140"/>
    </location>
</feature>
<comment type="caution">
    <text evidence="2">The sequence shown here is derived from an EMBL/GenBank/DDBJ whole genome shotgun (WGS) entry which is preliminary data.</text>
</comment>
<gene>
    <name evidence="2" type="ORF">HU200_024369</name>
</gene>
<dbReference type="InterPro" id="IPR036093">
    <property type="entry name" value="NAC_dom_sf"/>
</dbReference>
<dbReference type="EMBL" id="JACEFO010001700">
    <property type="protein sequence ID" value="KAF8719628.1"/>
    <property type="molecule type" value="Genomic_DNA"/>
</dbReference>
<evidence type="ECO:0000313" key="2">
    <source>
        <dbReference type="EMBL" id="KAF8719628.1"/>
    </source>
</evidence>
<sequence length="155" mass="17112">MADEQTPPGFRFYPTEEELLCFYLRNKLDGVRRGDIERVIPTRSEFSLCRLYTRSGCPRQFDRRPRAAAAAAAGGGSENPAAAAAASLANGEEEADRKRKRARAASSEGTSSSDGDGDGNGSAQQQWPRQRATATDEEMCDDMTDWSEFAFLDWF</sequence>
<evidence type="ECO:0000256" key="1">
    <source>
        <dbReference type="SAM" id="MobiDB-lite"/>
    </source>
</evidence>
<proteinExistence type="predicted"/>
<dbReference type="SUPFAM" id="SSF101941">
    <property type="entry name" value="NAC domain"/>
    <property type="match status" value="1"/>
</dbReference>
<dbReference type="GO" id="GO:0003677">
    <property type="term" value="F:DNA binding"/>
    <property type="evidence" value="ECO:0007669"/>
    <property type="project" value="InterPro"/>
</dbReference>
<evidence type="ECO:0008006" key="4">
    <source>
        <dbReference type="Google" id="ProtNLM"/>
    </source>
</evidence>
<name>A0A835EW35_9POAL</name>
<protein>
    <recommendedName>
        <fullName evidence="4">NAC domain-containing protein</fullName>
    </recommendedName>
</protein>
<feature type="compositionally biased region" description="Low complexity" evidence="1">
    <location>
        <begin position="67"/>
        <end position="90"/>
    </location>
</feature>
<keyword evidence="3" id="KW-1185">Reference proteome</keyword>
<feature type="compositionally biased region" description="Low complexity" evidence="1">
    <location>
        <begin position="104"/>
        <end position="114"/>
    </location>
</feature>
<dbReference type="GO" id="GO:0006355">
    <property type="term" value="P:regulation of DNA-templated transcription"/>
    <property type="evidence" value="ECO:0007669"/>
    <property type="project" value="InterPro"/>
</dbReference>
<dbReference type="OrthoDB" id="730183at2759"/>
<dbReference type="AlphaFoldDB" id="A0A835EW35"/>
<accession>A0A835EW35</accession>